<feature type="transmembrane region" description="Helical" evidence="5">
    <location>
        <begin position="48"/>
        <end position="76"/>
    </location>
</feature>
<keyword evidence="5" id="KW-0812">Transmembrane</keyword>
<feature type="domain" description="OmpA-like" evidence="6">
    <location>
        <begin position="141"/>
        <end position="258"/>
    </location>
</feature>
<evidence type="ECO:0000256" key="1">
    <source>
        <dbReference type="ARBA" id="ARBA00004370"/>
    </source>
</evidence>
<dbReference type="Gene3D" id="3.30.1330.60">
    <property type="entry name" value="OmpA-like domain"/>
    <property type="match status" value="1"/>
</dbReference>
<keyword evidence="2 3" id="KW-0472">Membrane</keyword>
<protein>
    <submittedName>
        <fullName evidence="7">OmpA family protein</fullName>
    </submittedName>
</protein>
<dbReference type="Pfam" id="PF00691">
    <property type="entry name" value="OmpA"/>
    <property type="match status" value="1"/>
</dbReference>
<evidence type="ECO:0000256" key="3">
    <source>
        <dbReference type="PROSITE-ProRule" id="PRU00473"/>
    </source>
</evidence>
<sequence length="830" mass="88602">MAGEALVTVVMLIGPAWLATRLGWPIEEETTWTWFWQYLRGGTVPDELVIAALVVILWGLWGAHLVVVVLDVIALLRGLVPRVGLVRLIWVLLAGGTTAASTHTSALAARTDIVAEAPAQHEPGHGPQTEHATGKQAGDQESRVVDRTRTLSGFGFDSDKLSPEMKESLEPTLGMINDFGAPDVPVTVTGHTDPVGAPAYNQYLSEQRAQAVAGYLAQHLGEEVEFEVLGAGSTQPPDDPQVSYGEYRRVDVAYALQPPIAPEPAEESEVDQAPDTESVQERVRLDVATASGQSPGPNAALVGTVAGAAGVGVGYVAGRRHGRTRREQPAREAQAPDDAGADLASLATAEPVPGESGLLREDPLGLDRGVIDEDGYVLVSDTVRVDGRGGIAFVGAHAVPVLAAVVTDHAPRPVVATRAAVARLGGAEALPSGLRVVADIPGARIAVETELLTAERCSLDEEDGPRGDGQPLTVHPRMLVVCEAGDLDTGADLLQMLTATPGTVAGVLGDPGPLGAVVQCDDLGRIHLRSPQGETVLPLPLRYRVRSATDTNAVAPDPARPEAAPVPEATPGPVAECEGEESASETPHRVQVRLFASEPVLTFHGQPVTGLRTVARTLLAFLALHPEGADAEQIADVCFADADPVKVTARRRNAIHSLRATLRELLHIPGEQIILNDQGLYRIDESVFDVDLWQFLRATSALRKEEGNAPQGHRERVLGMHKENLLCGRHEDWILPARERCVKEIVDVCVNLAESAELGSDRIHYLEKAISFDACNEPLYQRIMVAHRDIGSPEGAHRSYRALKENLESLGESPSCESRRIVRDCAPTSL</sequence>
<dbReference type="Pfam" id="PF03704">
    <property type="entry name" value="BTAD"/>
    <property type="match status" value="1"/>
</dbReference>
<dbReference type="InterPro" id="IPR006665">
    <property type="entry name" value="OmpA-like"/>
</dbReference>
<gene>
    <name evidence="7" type="ORF">Q8791_17040</name>
</gene>
<organism evidence="7 8">
    <name type="scientific">Nocardiopsis codii</name>
    <dbReference type="NCBI Taxonomy" id="3065942"/>
    <lineage>
        <taxon>Bacteria</taxon>
        <taxon>Bacillati</taxon>
        <taxon>Actinomycetota</taxon>
        <taxon>Actinomycetes</taxon>
        <taxon>Streptosporangiales</taxon>
        <taxon>Nocardiopsidaceae</taxon>
        <taxon>Nocardiopsis</taxon>
    </lineage>
</organism>
<dbReference type="PANTHER" id="PTHR35807">
    <property type="entry name" value="TRANSCRIPTIONAL REGULATOR REDD-RELATED"/>
    <property type="match status" value="1"/>
</dbReference>
<dbReference type="SMART" id="SM01043">
    <property type="entry name" value="BTAD"/>
    <property type="match status" value="1"/>
</dbReference>
<evidence type="ECO:0000256" key="4">
    <source>
        <dbReference type="SAM" id="MobiDB-lite"/>
    </source>
</evidence>
<evidence type="ECO:0000256" key="2">
    <source>
        <dbReference type="ARBA" id="ARBA00023136"/>
    </source>
</evidence>
<feature type="region of interest" description="Disordered" evidence="4">
    <location>
        <begin position="550"/>
        <end position="588"/>
    </location>
</feature>
<keyword evidence="5" id="KW-1133">Transmembrane helix</keyword>
<dbReference type="InterPro" id="IPR006664">
    <property type="entry name" value="OMP_bac"/>
</dbReference>
<accession>A0ABU7K9L4</accession>
<feature type="region of interest" description="Disordered" evidence="4">
    <location>
        <begin position="119"/>
        <end position="144"/>
    </location>
</feature>
<dbReference type="Proteomes" id="UP001356095">
    <property type="component" value="Unassembled WGS sequence"/>
</dbReference>
<comment type="caution">
    <text evidence="7">The sequence shown here is derived from an EMBL/GenBank/DDBJ whole genome shotgun (WGS) entry which is preliminary data.</text>
</comment>
<dbReference type="InterPro" id="IPR036737">
    <property type="entry name" value="OmpA-like_sf"/>
</dbReference>
<dbReference type="InterPro" id="IPR011990">
    <property type="entry name" value="TPR-like_helical_dom_sf"/>
</dbReference>
<dbReference type="InterPro" id="IPR036388">
    <property type="entry name" value="WH-like_DNA-bd_sf"/>
</dbReference>
<dbReference type="Gene3D" id="1.10.10.10">
    <property type="entry name" value="Winged helix-like DNA-binding domain superfamily/Winged helix DNA-binding domain"/>
    <property type="match status" value="1"/>
</dbReference>
<dbReference type="Gene3D" id="1.25.40.10">
    <property type="entry name" value="Tetratricopeptide repeat domain"/>
    <property type="match status" value="1"/>
</dbReference>
<dbReference type="SUPFAM" id="SSF103088">
    <property type="entry name" value="OmpA-like"/>
    <property type="match status" value="1"/>
</dbReference>
<name>A0ABU7K9L4_9ACTN</name>
<proteinExistence type="predicted"/>
<dbReference type="PRINTS" id="PR01021">
    <property type="entry name" value="OMPADOMAIN"/>
</dbReference>
<feature type="region of interest" description="Disordered" evidence="4">
    <location>
        <begin position="319"/>
        <end position="339"/>
    </location>
</feature>
<dbReference type="EMBL" id="JAUZMY010000016">
    <property type="protein sequence ID" value="MEE2038926.1"/>
    <property type="molecule type" value="Genomic_DNA"/>
</dbReference>
<comment type="subcellular location">
    <subcellularLocation>
        <location evidence="1">Membrane</location>
    </subcellularLocation>
</comment>
<feature type="compositionally biased region" description="Low complexity" evidence="4">
    <location>
        <begin position="553"/>
        <end position="576"/>
    </location>
</feature>
<dbReference type="RefSeq" id="WP_330092699.1">
    <property type="nucleotide sequence ID" value="NZ_JAUZMY010000016.1"/>
</dbReference>
<evidence type="ECO:0000259" key="6">
    <source>
        <dbReference type="PROSITE" id="PS51123"/>
    </source>
</evidence>
<dbReference type="CDD" id="cd07185">
    <property type="entry name" value="OmpA_C-like"/>
    <property type="match status" value="1"/>
</dbReference>
<dbReference type="InterPro" id="IPR051677">
    <property type="entry name" value="AfsR-DnrI-RedD_regulator"/>
</dbReference>
<evidence type="ECO:0000256" key="5">
    <source>
        <dbReference type="SAM" id="Phobius"/>
    </source>
</evidence>
<keyword evidence="8" id="KW-1185">Reference proteome</keyword>
<feature type="transmembrane region" description="Helical" evidence="5">
    <location>
        <begin position="88"/>
        <end position="109"/>
    </location>
</feature>
<reference evidence="7 8" key="1">
    <citation type="submission" date="2023-08" db="EMBL/GenBank/DDBJ databases">
        <authorList>
            <person name="Girao M."/>
            <person name="Carvalho M.F."/>
        </authorList>
    </citation>
    <scope>NUCLEOTIDE SEQUENCE [LARGE SCALE GENOMIC DNA]</scope>
    <source>
        <strain evidence="7 8">CT-R113</strain>
    </source>
</reference>
<evidence type="ECO:0000313" key="8">
    <source>
        <dbReference type="Proteomes" id="UP001356095"/>
    </source>
</evidence>
<dbReference type="PROSITE" id="PS51123">
    <property type="entry name" value="OMPA_2"/>
    <property type="match status" value="1"/>
</dbReference>
<evidence type="ECO:0000313" key="7">
    <source>
        <dbReference type="EMBL" id="MEE2038926.1"/>
    </source>
</evidence>
<dbReference type="InterPro" id="IPR005158">
    <property type="entry name" value="BTAD"/>
</dbReference>